<dbReference type="GO" id="GO:0000139">
    <property type="term" value="C:Golgi membrane"/>
    <property type="evidence" value="ECO:0007669"/>
    <property type="project" value="UniProtKB-SubCell"/>
</dbReference>
<evidence type="ECO:0000313" key="8">
    <source>
        <dbReference type="EMBL" id="KAB5516366.1"/>
    </source>
</evidence>
<dbReference type="PANTHER" id="PTHR11062">
    <property type="entry name" value="EXOSTOSIN HEPARAN SULFATE GLYCOSYLTRANSFERASE -RELATED"/>
    <property type="match status" value="1"/>
</dbReference>
<dbReference type="AlphaFoldDB" id="A0A5N5JCR0"/>
<dbReference type="PANTHER" id="PTHR11062:SF184">
    <property type="entry name" value="EXOSTOSIN FAMILY PROTEIN"/>
    <property type="match status" value="1"/>
</dbReference>
<evidence type="ECO:0000259" key="7">
    <source>
        <dbReference type="Pfam" id="PF03016"/>
    </source>
</evidence>
<gene>
    <name evidence="8" type="ORF">DKX38_027014</name>
</gene>
<dbReference type="EMBL" id="VDCV01000017">
    <property type="protein sequence ID" value="KAB5516366.1"/>
    <property type="molecule type" value="Genomic_DNA"/>
</dbReference>
<keyword evidence="6" id="KW-1133">Transmembrane helix</keyword>
<evidence type="ECO:0000256" key="2">
    <source>
        <dbReference type="ARBA" id="ARBA00010271"/>
    </source>
</evidence>
<evidence type="ECO:0000256" key="4">
    <source>
        <dbReference type="ARBA" id="ARBA00022968"/>
    </source>
</evidence>
<evidence type="ECO:0000313" key="9">
    <source>
        <dbReference type="Proteomes" id="UP000326939"/>
    </source>
</evidence>
<keyword evidence="3" id="KW-0808">Transferase</keyword>
<feature type="transmembrane region" description="Helical" evidence="6">
    <location>
        <begin position="100"/>
        <end position="119"/>
    </location>
</feature>
<dbReference type="InterPro" id="IPR040911">
    <property type="entry name" value="Exostosin_GT47"/>
</dbReference>
<dbReference type="InterPro" id="IPR004263">
    <property type="entry name" value="Exostosin"/>
</dbReference>
<reference evidence="9" key="1">
    <citation type="journal article" date="2019" name="Gigascience">
        <title>De novo genome assembly of the endangered Acer yangbiense, a plant species with extremely small populations endemic to Yunnan Province, China.</title>
        <authorList>
            <person name="Yang J."/>
            <person name="Wariss H.M."/>
            <person name="Tao L."/>
            <person name="Zhang R."/>
            <person name="Yun Q."/>
            <person name="Hollingsworth P."/>
            <person name="Dao Z."/>
            <person name="Luo G."/>
            <person name="Guo H."/>
            <person name="Ma Y."/>
            <person name="Sun W."/>
        </authorList>
    </citation>
    <scope>NUCLEOTIDE SEQUENCE [LARGE SCALE GENOMIC DNA]</scope>
    <source>
        <strain evidence="9">cv. br00</strain>
    </source>
</reference>
<dbReference type="Pfam" id="PF03016">
    <property type="entry name" value="Exostosin_GT47"/>
    <property type="match status" value="1"/>
</dbReference>
<name>A0A5N5JCR0_9ROSI</name>
<keyword evidence="5" id="KW-0333">Golgi apparatus</keyword>
<evidence type="ECO:0000256" key="6">
    <source>
        <dbReference type="SAM" id="Phobius"/>
    </source>
</evidence>
<sequence length="587" mass="67707">MRTRQRLCERSLVGADSGDCRVVCWRFGVLEGEVRGKQMPLLTWLRLFGSQMRWWWWKKREEGRGKRTVGEWVAQENNKAKIEMANKQLHTLSSRSRSPILLFTICLFVFSLIFLLFSLSTRHPSASPYPNSNPNLSLKPETSFVAALEHFLDHKYPRASSSSPFPTASEEDVSRLDDQAFSKERDRFYREPYYPLDLPIRVYVYEMPTKFTYDLLWLFRNSYRDTANLTSNGSPVHRLIEQHSVDYWLWADLIAPESERLLKSVVRVERQEDADLFYVPFFTTISFFLLEKQQCKALYREALKWVTDQPAWKRSEGRNHIFPIHHPWSFKSVRRYVKNAIWLLPDMDSTGNWYKPGQVFLEKDLILPYVPNVNLCDTKCISESESKRSTLLYFRGRLKRNAGGKIRAKLVAELSGVGGVVIEEGTTGEEGKAASQIGMRKSIFCLSPAGDTPSSARLFDAIVSGCIPVIVSDELELPFEGILDYRKIALFVSSSDAVQPGWLLNFLKGVSLAQIQGMQRNLAKYSRHFIYSSPALPLGPEDFVWRMMAGKLVNIRLHTRRSQRMVKESRSVCACDCKRVNFTVWNL</sequence>
<proteinExistence type="inferred from homology"/>
<evidence type="ECO:0000256" key="5">
    <source>
        <dbReference type="ARBA" id="ARBA00023034"/>
    </source>
</evidence>
<dbReference type="GO" id="GO:0016757">
    <property type="term" value="F:glycosyltransferase activity"/>
    <property type="evidence" value="ECO:0007669"/>
    <property type="project" value="UniProtKB-KW"/>
</dbReference>
<comment type="similarity">
    <text evidence="2">Belongs to the glycosyltransferase 47 family.</text>
</comment>
<keyword evidence="6" id="KW-0812">Transmembrane</keyword>
<accession>A0A5N5JCR0</accession>
<dbReference type="Proteomes" id="UP000326939">
    <property type="component" value="Chromosome 17"/>
</dbReference>
<evidence type="ECO:0000256" key="3">
    <source>
        <dbReference type="ARBA" id="ARBA00022676"/>
    </source>
</evidence>
<feature type="domain" description="Exostosin GT47" evidence="7">
    <location>
        <begin position="199"/>
        <end position="505"/>
    </location>
</feature>
<keyword evidence="9" id="KW-1185">Reference proteome</keyword>
<keyword evidence="3" id="KW-0328">Glycosyltransferase</keyword>
<keyword evidence="6" id="KW-0472">Membrane</keyword>
<keyword evidence="4" id="KW-0735">Signal-anchor</keyword>
<organism evidence="8 9">
    <name type="scientific">Salix brachista</name>
    <dbReference type="NCBI Taxonomy" id="2182728"/>
    <lineage>
        <taxon>Eukaryota</taxon>
        <taxon>Viridiplantae</taxon>
        <taxon>Streptophyta</taxon>
        <taxon>Embryophyta</taxon>
        <taxon>Tracheophyta</taxon>
        <taxon>Spermatophyta</taxon>
        <taxon>Magnoliopsida</taxon>
        <taxon>eudicotyledons</taxon>
        <taxon>Gunneridae</taxon>
        <taxon>Pentapetalae</taxon>
        <taxon>rosids</taxon>
        <taxon>fabids</taxon>
        <taxon>Malpighiales</taxon>
        <taxon>Salicaceae</taxon>
        <taxon>Saliceae</taxon>
        <taxon>Salix</taxon>
    </lineage>
</organism>
<comment type="caution">
    <text evidence="8">The sequence shown here is derived from an EMBL/GenBank/DDBJ whole genome shotgun (WGS) entry which is preliminary data.</text>
</comment>
<protein>
    <recommendedName>
        <fullName evidence="7">Exostosin GT47 domain-containing protein</fullName>
    </recommendedName>
</protein>
<comment type="subcellular location">
    <subcellularLocation>
        <location evidence="1">Golgi apparatus membrane</location>
        <topology evidence="1">Single-pass type II membrane protein</topology>
    </subcellularLocation>
</comment>
<evidence type="ECO:0000256" key="1">
    <source>
        <dbReference type="ARBA" id="ARBA00004323"/>
    </source>
</evidence>